<keyword evidence="2" id="KW-0812">Transmembrane</keyword>
<accession>A0A450SRX8</accession>
<evidence type="ECO:0000313" key="3">
    <source>
        <dbReference type="EMBL" id="VFJ56793.1"/>
    </source>
</evidence>
<dbReference type="AlphaFoldDB" id="A0A450SRX8"/>
<feature type="compositionally biased region" description="Acidic residues" evidence="1">
    <location>
        <begin position="33"/>
        <end position="42"/>
    </location>
</feature>
<evidence type="ECO:0000256" key="2">
    <source>
        <dbReference type="SAM" id="Phobius"/>
    </source>
</evidence>
<protein>
    <recommendedName>
        <fullName evidence="4">Transmembrane protein</fullName>
    </recommendedName>
</protein>
<gene>
    <name evidence="3" type="ORF">BECKFW1821A_GA0114235_106419</name>
</gene>
<feature type="transmembrane region" description="Helical" evidence="2">
    <location>
        <begin position="107"/>
        <end position="129"/>
    </location>
</feature>
<sequence>MKRENDNGSMGLSKADEDQGSLPAPPVSGDDKDAGEETEVSDGSESLKNLPPEVRKVIEIGMMSMHRFGPVPNPLTEKLNERHIDKILELSAKSEERTFKEADHSRWFTLIYALIFAALFIFVTIFLVQADKDLYKEALKLFAVFAGGFGGGFGIKSYLDRGKGI</sequence>
<keyword evidence="2" id="KW-0472">Membrane</keyword>
<dbReference type="EMBL" id="CAADEW010000064">
    <property type="protein sequence ID" value="VFJ56793.1"/>
    <property type="molecule type" value="Genomic_DNA"/>
</dbReference>
<proteinExistence type="predicted"/>
<name>A0A450SRX8_9GAMM</name>
<feature type="region of interest" description="Disordered" evidence="1">
    <location>
        <begin position="1"/>
        <end position="48"/>
    </location>
</feature>
<evidence type="ECO:0008006" key="4">
    <source>
        <dbReference type="Google" id="ProtNLM"/>
    </source>
</evidence>
<feature type="transmembrane region" description="Helical" evidence="2">
    <location>
        <begin position="141"/>
        <end position="159"/>
    </location>
</feature>
<evidence type="ECO:0000256" key="1">
    <source>
        <dbReference type="SAM" id="MobiDB-lite"/>
    </source>
</evidence>
<keyword evidence="2" id="KW-1133">Transmembrane helix</keyword>
<reference evidence="3" key="1">
    <citation type="submission" date="2019-02" db="EMBL/GenBank/DDBJ databases">
        <authorList>
            <person name="Gruber-Vodicka R. H."/>
            <person name="Seah K. B. B."/>
        </authorList>
    </citation>
    <scope>NUCLEOTIDE SEQUENCE</scope>
    <source>
        <strain evidence="3">BECK_BZ15</strain>
    </source>
</reference>
<organism evidence="3">
    <name type="scientific">Candidatus Kentrum sp. FW</name>
    <dbReference type="NCBI Taxonomy" id="2126338"/>
    <lineage>
        <taxon>Bacteria</taxon>
        <taxon>Pseudomonadati</taxon>
        <taxon>Pseudomonadota</taxon>
        <taxon>Gammaproteobacteria</taxon>
        <taxon>Candidatus Kentrum</taxon>
    </lineage>
</organism>